<name>A0A2P2EEG6_9PROT</name>
<keyword evidence="1" id="KW-0560">Oxidoreductase</keyword>
<comment type="caution">
    <text evidence="3">The sequence shown here is derived from an EMBL/GenBank/DDBJ whole genome shotgun (WGS) entry which is preliminary data.</text>
</comment>
<dbReference type="CDD" id="cd19094">
    <property type="entry name" value="AKR_Tas-like"/>
    <property type="match status" value="1"/>
</dbReference>
<dbReference type="PANTHER" id="PTHR43364:SF4">
    <property type="entry name" value="NAD(P)-LINKED OXIDOREDUCTASE SUPERFAMILY PROTEIN"/>
    <property type="match status" value="1"/>
</dbReference>
<dbReference type="Pfam" id="PF00248">
    <property type="entry name" value="Aldo_ket_red"/>
    <property type="match status" value="1"/>
</dbReference>
<evidence type="ECO:0000313" key="3">
    <source>
        <dbReference type="EMBL" id="GBF59454.1"/>
    </source>
</evidence>
<dbReference type="Proteomes" id="UP000245086">
    <property type="component" value="Unassembled WGS sequence"/>
</dbReference>
<sequence>MIMKPLGRTGLSVPLICLGTMTWGEQNTEAEGHAQMDYAFERGLNFFDTAELYSIPPRPETTGSTERIIGTWMKARGNRDKIFLASKVAGRSPMNWFRDSGEGSRVNKANIDEAITKSLSRLQTDYLDLYQIHWPDRRVNMFGGWSYRDYKDDYTAFEDVLAALAPWVEKGVIRHIGVSNETAWGVMRYVEEAERNGLPRIASIQNAYNLVNRTFEIGLAEVAMREQVSLLAYSPLAQGYLTGKYLGGARPPGARSTLFERGQRYQGPGAETALKNYVELAAAHGLTPAQLALKFCATREFMTSVIIGATSMEQLAHAIDAFDVAWTPELEAAVETLHATIPNPCP</sequence>
<reference evidence="3 4" key="1">
    <citation type="journal article" date="2018" name="Genome Announc.">
        <title>Draft Genome Sequence of "Candidatus Phycosocius bacilliformis," an Alphaproteobacterial Ectosymbiont of the Hydrocarbon-Producing Green Alga Botryococcus braunii.</title>
        <authorList>
            <person name="Tanabe Y."/>
            <person name="Yamaguchi H."/>
            <person name="Watanabe M.M."/>
        </authorList>
    </citation>
    <scope>NUCLEOTIDE SEQUENCE [LARGE SCALE GENOMIC DNA]</scope>
    <source>
        <strain evidence="3 4">BOTRYCO-2</strain>
    </source>
</reference>
<evidence type="ECO:0000313" key="4">
    <source>
        <dbReference type="Proteomes" id="UP000245086"/>
    </source>
</evidence>
<dbReference type="InterPro" id="IPR023210">
    <property type="entry name" value="NADP_OxRdtase_dom"/>
</dbReference>
<dbReference type="SUPFAM" id="SSF51430">
    <property type="entry name" value="NAD(P)-linked oxidoreductase"/>
    <property type="match status" value="1"/>
</dbReference>
<keyword evidence="4" id="KW-1185">Reference proteome</keyword>
<organism evidence="3 4">
    <name type="scientific">Candidatus Phycosocius bacilliformis</name>
    <dbReference type="NCBI Taxonomy" id="1445552"/>
    <lineage>
        <taxon>Bacteria</taxon>
        <taxon>Pseudomonadati</taxon>
        <taxon>Pseudomonadota</taxon>
        <taxon>Alphaproteobacteria</taxon>
        <taxon>Caulobacterales</taxon>
        <taxon>Caulobacterales incertae sedis</taxon>
        <taxon>Candidatus Phycosocius</taxon>
    </lineage>
</organism>
<dbReference type="PANTHER" id="PTHR43364">
    <property type="entry name" value="NADH-SPECIFIC METHYLGLYOXAL REDUCTASE-RELATED"/>
    <property type="match status" value="1"/>
</dbReference>
<dbReference type="OrthoDB" id="9803483at2"/>
<dbReference type="InterPro" id="IPR050523">
    <property type="entry name" value="AKR_Detox_Biosynth"/>
</dbReference>
<proteinExistence type="predicted"/>
<protein>
    <submittedName>
        <fullName evidence="3">L-glyceraldehyde 3-phosphate reductase</fullName>
    </submittedName>
</protein>
<dbReference type="GO" id="GO:0016491">
    <property type="term" value="F:oxidoreductase activity"/>
    <property type="evidence" value="ECO:0007669"/>
    <property type="project" value="UniProtKB-KW"/>
</dbReference>
<dbReference type="AlphaFoldDB" id="A0A2P2EEG6"/>
<dbReference type="RefSeq" id="WP_108986337.1">
    <property type="nucleotide sequence ID" value="NZ_BFBR01000015.1"/>
</dbReference>
<evidence type="ECO:0000259" key="2">
    <source>
        <dbReference type="Pfam" id="PF00248"/>
    </source>
</evidence>
<gene>
    <name evidence="3" type="primary">gpr</name>
    <name evidence="3" type="ORF">PbB2_03154</name>
</gene>
<dbReference type="Gene3D" id="3.20.20.100">
    <property type="entry name" value="NADP-dependent oxidoreductase domain"/>
    <property type="match status" value="1"/>
</dbReference>
<accession>A0A2P2EEG6</accession>
<evidence type="ECO:0000256" key="1">
    <source>
        <dbReference type="ARBA" id="ARBA00023002"/>
    </source>
</evidence>
<feature type="domain" description="NADP-dependent oxidoreductase" evidence="2">
    <location>
        <begin position="16"/>
        <end position="329"/>
    </location>
</feature>
<dbReference type="EMBL" id="BFBR01000015">
    <property type="protein sequence ID" value="GBF59454.1"/>
    <property type="molecule type" value="Genomic_DNA"/>
</dbReference>
<dbReference type="InterPro" id="IPR036812">
    <property type="entry name" value="NAD(P)_OxRdtase_dom_sf"/>
</dbReference>